<feature type="compositionally biased region" description="Low complexity" evidence="1">
    <location>
        <begin position="1"/>
        <end position="24"/>
    </location>
</feature>
<dbReference type="Proteomes" id="UP000324705">
    <property type="component" value="Chromosome 3B"/>
</dbReference>
<proteinExistence type="predicted"/>
<protein>
    <recommendedName>
        <fullName evidence="2">Nucleolar protein 58/56 N-terminal domain-containing protein</fullName>
    </recommendedName>
</protein>
<accession>A0A9R1QXG5</accession>
<feature type="domain" description="Nucleolar protein 58/56 N-terminal" evidence="2">
    <location>
        <begin position="71"/>
        <end position="135"/>
    </location>
</feature>
<evidence type="ECO:0000259" key="2">
    <source>
        <dbReference type="Pfam" id="PF08156"/>
    </source>
</evidence>
<dbReference type="PANTHER" id="PTHR10894">
    <property type="entry name" value="NUCLEOLAR PROTEIN 5 NUCLEOLAR PROTEIN NOP5 NOP58"/>
    <property type="match status" value="1"/>
</dbReference>
<dbReference type="Pfam" id="PF08156">
    <property type="entry name" value="NOP5NT"/>
    <property type="match status" value="1"/>
</dbReference>
<sequence>MRTRSSSTSSPPAMCTRSRSSSISSPPPAAKPARSSSTSSTPEVKRRRGRSPPSRFPPCPAAIRGDSGLMLILFETPSGFAIFTFCGLLISRRNAVQEVWLSFTDGRKAKRAVFLEEFRTFKDKSKAINKSTGVSKRLTEMITNCRFPEQKIAVGKLEYKRIIEERLNIDCLYNTAVMEVMWGIQHCMPSLLPQEKSQLTEADCLPMSLGLHYVLQHYDCDVNTDMVDEQIVATASALFQCDSVEKKYSGALRRAGDLIKDVSGINCKGWTLLKIATALKMIWWPEFGDSCEVSEDDVSRLVAHAYIYNVHKNKDSCLRVYKDMVEAHEIKTSKKELLKSLVELANKTYEAQGPEKNV</sequence>
<gene>
    <name evidence="3" type="ORF">TRITD_3Bv1G251560</name>
</gene>
<feature type="compositionally biased region" description="Low complexity" evidence="1">
    <location>
        <begin position="31"/>
        <end position="42"/>
    </location>
</feature>
<dbReference type="GO" id="GO:0030515">
    <property type="term" value="F:snoRNA binding"/>
    <property type="evidence" value="ECO:0007669"/>
    <property type="project" value="InterPro"/>
</dbReference>
<dbReference type="PANTHER" id="PTHR10894:SF24">
    <property type="entry name" value="OS02G0511800 PROTEIN"/>
    <property type="match status" value="1"/>
</dbReference>
<dbReference type="EMBL" id="LT934116">
    <property type="protein sequence ID" value="VAH84579.1"/>
    <property type="molecule type" value="Genomic_DNA"/>
</dbReference>
<reference evidence="3 4" key="1">
    <citation type="submission" date="2017-09" db="EMBL/GenBank/DDBJ databases">
        <authorList>
            <consortium name="International Durum Wheat Genome Sequencing Consortium (IDWGSC)"/>
            <person name="Milanesi L."/>
        </authorList>
    </citation>
    <scope>NUCLEOTIDE SEQUENCE [LARGE SCALE GENOMIC DNA]</scope>
    <source>
        <strain evidence="4">cv. Svevo</strain>
    </source>
</reference>
<name>A0A9R1QXG5_TRITD</name>
<organism evidence="3 4">
    <name type="scientific">Triticum turgidum subsp. durum</name>
    <name type="common">Durum wheat</name>
    <name type="synonym">Triticum durum</name>
    <dbReference type="NCBI Taxonomy" id="4567"/>
    <lineage>
        <taxon>Eukaryota</taxon>
        <taxon>Viridiplantae</taxon>
        <taxon>Streptophyta</taxon>
        <taxon>Embryophyta</taxon>
        <taxon>Tracheophyta</taxon>
        <taxon>Spermatophyta</taxon>
        <taxon>Magnoliopsida</taxon>
        <taxon>Liliopsida</taxon>
        <taxon>Poales</taxon>
        <taxon>Poaceae</taxon>
        <taxon>BOP clade</taxon>
        <taxon>Pooideae</taxon>
        <taxon>Triticodae</taxon>
        <taxon>Triticeae</taxon>
        <taxon>Triticinae</taxon>
        <taxon>Triticum</taxon>
    </lineage>
</organism>
<dbReference type="Gramene" id="TRITD3Bv1G251560.1">
    <property type="protein sequence ID" value="TRITD3Bv1G251560.1"/>
    <property type="gene ID" value="TRITD3Bv1G251560"/>
</dbReference>
<evidence type="ECO:0000256" key="1">
    <source>
        <dbReference type="SAM" id="MobiDB-lite"/>
    </source>
</evidence>
<dbReference type="GO" id="GO:0032040">
    <property type="term" value="C:small-subunit processome"/>
    <property type="evidence" value="ECO:0007669"/>
    <property type="project" value="InterPro"/>
</dbReference>
<evidence type="ECO:0000313" key="3">
    <source>
        <dbReference type="EMBL" id="VAH84579.1"/>
    </source>
</evidence>
<dbReference type="InterPro" id="IPR045056">
    <property type="entry name" value="Nop56/Nop58"/>
</dbReference>
<keyword evidence="4" id="KW-1185">Reference proteome</keyword>
<dbReference type="GO" id="GO:0031428">
    <property type="term" value="C:box C/D methylation guide snoRNP complex"/>
    <property type="evidence" value="ECO:0007669"/>
    <property type="project" value="InterPro"/>
</dbReference>
<dbReference type="AlphaFoldDB" id="A0A9R1QXG5"/>
<dbReference type="InterPro" id="IPR012974">
    <property type="entry name" value="NOP58/56_N"/>
</dbReference>
<feature type="region of interest" description="Disordered" evidence="1">
    <location>
        <begin position="1"/>
        <end position="59"/>
    </location>
</feature>
<evidence type="ECO:0000313" key="4">
    <source>
        <dbReference type="Proteomes" id="UP000324705"/>
    </source>
</evidence>